<dbReference type="InterPro" id="IPR050445">
    <property type="entry name" value="Bact_polysacc_biosynth/exp"/>
</dbReference>
<feature type="transmembrane region" description="Helical" evidence="6">
    <location>
        <begin position="419"/>
        <end position="442"/>
    </location>
</feature>
<dbReference type="GO" id="GO:0005886">
    <property type="term" value="C:plasma membrane"/>
    <property type="evidence" value="ECO:0007669"/>
    <property type="project" value="UniProtKB-SubCell"/>
</dbReference>
<keyword evidence="5 6" id="KW-0472">Membrane</keyword>
<evidence type="ECO:0000313" key="8">
    <source>
        <dbReference type="EMBL" id="BAJ01530.1"/>
    </source>
</evidence>
<protein>
    <recommendedName>
        <fullName evidence="7">Polysaccharide chain length determinant N-terminal domain-containing protein</fullName>
    </recommendedName>
</protein>
<evidence type="ECO:0000256" key="1">
    <source>
        <dbReference type="ARBA" id="ARBA00004651"/>
    </source>
</evidence>
<evidence type="ECO:0000256" key="5">
    <source>
        <dbReference type="ARBA" id="ARBA00023136"/>
    </source>
</evidence>
<dbReference type="KEGG" id="svo:SVI_1559"/>
<keyword evidence="9" id="KW-1185">Reference proteome</keyword>
<dbReference type="OrthoDB" id="6270216at2"/>
<evidence type="ECO:0000313" key="9">
    <source>
        <dbReference type="Proteomes" id="UP000002350"/>
    </source>
</evidence>
<dbReference type="STRING" id="637905.SVI_1559"/>
<accession>D4ZIN1</accession>
<evidence type="ECO:0000256" key="4">
    <source>
        <dbReference type="ARBA" id="ARBA00022989"/>
    </source>
</evidence>
<feature type="domain" description="Polysaccharide chain length determinant N-terminal" evidence="7">
    <location>
        <begin position="21"/>
        <end position="108"/>
    </location>
</feature>
<dbReference type="RefSeq" id="WP_013050838.1">
    <property type="nucleotide sequence ID" value="NC_014012.1"/>
</dbReference>
<dbReference type="Proteomes" id="UP000002350">
    <property type="component" value="Chromosome"/>
</dbReference>
<sequence length="487" mass="55340">MSLVSEFSTADDDQTETNGLNIDLSLLWSQLKGKIWLPFMVAILCAALAFLMAKTFIQDSWKANTIIIRHQKNMSSQADIPYLYLQIDFNTIMQTILVRDHLLRVIEQLELSLTPQDLYDSIDISRGNRSDIINITATWQQPEMAVKVSNTVSAVFLESYSSVQNSAARKVNSYFLKELSTSREALITAQQAEANFRQKHNLVSFNEQMISNYHKIQTLEIKYIESQVSTSEKRAKLKATISKLATIPKEIPLETVVAGAALSRISELRETLQLLKLRYTSQNPKVMAMEQKIASFQTNADDKVLTSQTDTKIYGQNPLYLELELEKIHYEFDLYVSDQALADYRLAINNTKDSLLRLNGLRQDYQRHRDQMIEYRNLVSTLEGRVTDSKLALESNISDFEIIEDALPPKYPERSYRKLIAGAAGALGFTISTLVLLARVVFDPSVKTRNDIDPTRLIGILPDKDTVEDCHYSARFRVSSVSRATNK</sequence>
<evidence type="ECO:0000259" key="7">
    <source>
        <dbReference type="Pfam" id="PF02706"/>
    </source>
</evidence>
<dbReference type="InterPro" id="IPR003856">
    <property type="entry name" value="LPS_length_determ_N"/>
</dbReference>
<proteinExistence type="predicted"/>
<keyword evidence="4 6" id="KW-1133">Transmembrane helix</keyword>
<dbReference type="PANTHER" id="PTHR32309">
    <property type="entry name" value="TYROSINE-PROTEIN KINASE"/>
    <property type="match status" value="1"/>
</dbReference>
<dbReference type="AlphaFoldDB" id="D4ZIN1"/>
<dbReference type="Pfam" id="PF02706">
    <property type="entry name" value="Wzz"/>
    <property type="match status" value="1"/>
</dbReference>
<keyword evidence="2" id="KW-1003">Cell membrane</keyword>
<dbReference type="eggNOG" id="COG3206">
    <property type="taxonomic scope" value="Bacteria"/>
</dbReference>
<dbReference type="EMBL" id="AP011177">
    <property type="protein sequence ID" value="BAJ01530.1"/>
    <property type="molecule type" value="Genomic_DNA"/>
</dbReference>
<evidence type="ECO:0000256" key="3">
    <source>
        <dbReference type="ARBA" id="ARBA00022692"/>
    </source>
</evidence>
<keyword evidence="3 6" id="KW-0812">Transmembrane</keyword>
<dbReference type="HOGENOM" id="CLU_560072_0_0_6"/>
<evidence type="ECO:0000256" key="2">
    <source>
        <dbReference type="ARBA" id="ARBA00022475"/>
    </source>
</evidence>
<name>D4ZIN1_SHEVD</name>
<dbReference type="GO" id="GO:0004713">
    <property type="term" value="F:protein tyrosine kinase activity"/>
    <property type="evidence" value="ECO:0007669"/>
    <property type="project" value="TreeGrafter"/>
</dbReference>
<dbReference type="PANTHER" id="PTHR32309:SF13">
    <property type="entry name" value="FERRIC ENTEROBACTIN TRANSPORT PROTEIN FEPE"/>
    <property type="match status" value="1"/>
</dbReference>
<comment type="subcellular location">
    <subcellularLocation>
        <location evidence="1">Cell membrane</location>
        <topology evidence="1">Multi-pass membrane protein</topology>
    </subcellularLocation>
</comment>
<organism evidence="8 9">
    <name type="scientific">Shewanella violacea (strain JCM 10179 / CIP 106290 / LMG 19151 / DSS12)</name>
    <dbReference type="NCBI Taxonomy" id="637905"/>
    <lineage>
        <taxon>Bacteria</taxon>
        <taxon>Pseudomonadati</taxon>
        <taxon>Pseudomonadota</taxon>
        <taxon>Gammaproteobacteria</taxon>
        <taxon>Alteromonadales</taxon>
        <taxon>Shewanellaceae</taxon>
        <taxon>Shewanella</taxon>
    </lineage>
</organism>
<reference evidence="9" key="1">
    <citation type="journal article" date="2010" name="Mol. Biosyst.">
        <title>Complete genome sequence and comparative analysis of Shewanella violacea, a psychrophilic and piezophilic bacterium from deep sea floor sediments.</title>
        <authorList>
            <person name="Aono E."/>
            <person name="Baba T."/>
            <person name="Ara T."/>
            <person name="Nishi T."/>
            <person name="Nakamichi T."/>
            <person name="Inamoto E."/>
            <person name="Toyonaga H."/>
            <person name="Hasegawa M."/>
            <person name="Takai Y."/>
            <person name="Okumura Y."/>
            <person name="Baba M."/>
            <person name="Tomita M."/>
            <person name="Kato C."/>
            <person name="Oshima T."/>
            <person name="Nakasone K."/>
            <person name="Mori H."/>
        </authorList>
    </citation>
    <scope>NUCLEOTIDE SEQUENCE [LARGE SCALE GENOMIC DNA]</scope>
    <source>
        <strain evidence="9">JCM 10179 / CIP 106290 / LMG 19151 / DSS12</strain>
    </source>
</reference>
<evidence type="ECO:0000256" key="6">
    <source>
        <dbReference type="SAM" id="Phobius"/>
    </source>
</evidence>
<feature type="transmembrane region" description="Helical" evidence="6">
    <location>
        <begin position="35"/>
        <end position="53"/>
    </location>
</feature>
<gene>
    <name evidence="8" type="ordered locus">SVI_1559</name>
</gene>